<dbReference type="Gene3D" id="3.30.750.44">
    <property type="match status" value="1"/>
</dbReference>
<feature type="domain" description="Tricorn protease C1" evidence="2">
    <location>
        <begin position="1"/>
        <end position="24"/>
    </location>
</feature>
<dbReference type="Proteomes" id="UP001553843">
    <property type="component" value="Unassembled WGS sequence"/>
</dbReference>
<feature type="compositionally biased region" description="Basic residues" evidence="1">
    <location>
        <begin position="38"/>
        <end position="49"/>
    </location>
</feature>
<gene>
    <name evidence="3" type="ORF">AB0887_35840</name>
</gene>
<evidence type="ECO:0000313" key="4">
    <source>
        <dbReference type="Proteomes" id="UP001553843"/>
    </source>
</evidence>
<keyword evidence="4" id="KW-1185">Reference proteome</keyword>
<sequence length="58" mass="7056">AEWRQMYDETGRLMRDNFWRPDMGVREQPPPGRTMRTGPRRAGRPRTGRRAREYPWPL</sequence>
<accession>A0ABV3M6H5</accession>
<name>A0ABV3M6H5_9ACTN</name>
<evidence type="ECO:0000259" key="2">
    <source>
        <dbReference type="Pfam" id="PF14684"/>
    </source>
</evidence>
<organism evidence="3 4">
    <name type="scientific">Streptomyces huasconensis</name>
    <dbReference type="NCBI Taxonomy" id="1854574"/>
    <lineage>
        <taxon>Bacteria</taxon>
        <taxon>Bacillati</taxon>
        <taxon>Actinomycetota</taxon>
        <taxon>Actinomycetes</taxon>
        <taxon>Kitasatosporales</taxon>
        <taxon>Streptomycetaceae</taxon>
        <taxon>Streptomyces</taxon>
    </lineage>
</organism>
<reference evidence="3 4" key="1">
    <citation type="submission" date="2024-06" db="EMBL/GenBank/DDBJ databases">
        <title>The Natural Products Discovery Center: Release of the First 8490 Sequenced Strains for Exploring Actinobacteria Biosynthetic Diversity.</title>
        <authorList>
            <person name="Kalkreuter E."/>
            <person name="Kautsar S.A."/>
            <person name="Yang D."/>
            <person name="Bader C.D."/>
            <person name="Teijaro C.N."/>
            <person name="Fluegel L."/>
            <person name="Davis C.M."/>
            <person name="Simpson J.R."/>
            <person name="Lauterbach L."/>
            <person name="Steele A.D."/>
            <person name="Gui C."/>
            <person name="Meng S."/>
            <person name="Li G."/>
            <person name="Viehrig K."/>
            <person name="Ye F."/>
            <person name="Su P."/>
            <person name="Kiefer A.F."/>
            <person name="Nichols A."/>
            <person name="Cepeda A.J."/>
            <person name="Yan W."/>
            <person name="Fan B."/>
            <person name="Jiang Y."/>
            <person name="Adhikari A."/>
            <person name="Zheng C.-J."/>
            <person name="Schuster L."/>
            <person name="Cowan T.M."/>
            <person name="Smanski M.J."/>
            <person name="Chevrette M.G."/>
            <person name="De Carvalho L.P.S."/>
            <person name="Shen B."/>
        </authorList>
    </citation>
    <scope>NUCLEOTIDE SEQUENCE [LARGE SCALE GENOMIC DNA]</scope>
    <source>
        <strain evidence="3 4">NPDC047833</strain>
    </source>
</reference>
<comment type="caution">
    <text evidence="3">The sequence shown here is derived from an EMBL/GenBank/DDBJ whole genome shotgun (WGS) entry which is preliminary data.</text>
</comment>
<protein>
    <recommendedName>
        <fullName evidence="2">Tricorn protease C1 domain-containing protein</fullName>
    </recommendedName>
</protein>
<evidence type="ECO:0000313" key="3">
    <source>
        <dbReference type="EMBL" id="MEW2367298.1"/>
    </source>
</evidence>
<proteinExistence type="predicted"/>
<dbReference type="InterPro" id="IPR028204">
    <property type="entry name" value="Tricorn_C1"/>
</dbReference>
<dbReference type="Pfam" id="PF14684">
    <property type="entry name" value="Tricorn_C1"/>
    <property type="match status" value="1"/>
</dbReference>
<dbReference type="EMBL" id="JBEYRS010000023">
    <property type="protein sequence ID" value="MEW2367298.1"/>
    <property type="molecule type" value="Genomic_DNA"/>
</dbReference>
<evidence type="ECO:0000256" key="1">
    <source>
        <dbReference type="SAM" id="MobiDB-lite"/>
    </source>
</evidence>
<feature type="non-terminal residue" evidence="3">
    <location>
        <position position="1"/>
    </location>
</feature>
<feature type="region of interest" description="Disordered" evidence="1">
    <location>
        <begin position="19"/>
        <end position="58"/>
    </location>
</feature>